<protein>
    <recommendedName>
        <fullName evidence="2">PilZ domain-containing protein</fullName>
    </recommendedName>
</protein>
<dbReference type="AlphaFoldDB" id="A0A485M5Q5"/>
<organism evidence="1">
    <name type="scientific">anaerobic digester metagenome</name>
    <dbReference type="NCBI Taxonomy" id="1263854"/>
    <lineage>
        <taxon>unclassified sequences</taxon>
        <taxon>metagenomes</taxon>
        <taxon>ecological metagenomes</taxon>
    </lineage>
</organism>
<reference evidence="1" key="1">
    <citation type="submission" date="2019-03" db="EMBL/GenBank/DDBJ databases">
        <authorList>
            <person name="Hao L."/>
        </authorList>
    </citation>
    <scope>NUCLEOTIDE SEQUENCE</scope>
</reference>
<sequence length="709" mass="81549">MSTDVVSGELFPGKGREDIAKNSQYVFPFRHSDLKRSTRFYFKAKRIKQRSFLNALNFRNFISDHVYVQAVHTHLKEKFLIVVSPGACSSGRVTMTLPESSLLSFADFSLEALLIDNGTTVMVMDIDLVNVTDRSFCAELHQFGYAYHSRRERRFPCRMVDAVIHAEDGEYYGTLSEFNASGLRINLKDRLWAGHDAARVPSQPITIELFRGCEKLFSGPSQLIRIEEHSHTVVFAPMNIEQKKFNERKFRNTRLALVPAPQAVFIHPFTGKNATYDICDITTSGFSFLMESDCTTIVPGMILSRLQVVFAGGLSLECSAQALYLKKQRGNLTKAGFLITDMDPVTYTRLFNILTRADDPHSLAPSKVPIDALWEFFFRSGFIYPDKYLSLSNNKEHFKNTYKKLYHDCPDIFSSLTYQRNDQIYGHVSIVRAYPYAWMVQHLAALPMGNKRTGLFILRQMLNYLDGFHRMPSIGMKYLMFNYRPDNKFPNYFFGGVCAILNAPRMCSVDEFAYLTYRLPEEETVVPAGCTIRACNQEDLAALHEAYHRHSPGLMIESFGLEMGDNELRNSFASRGLKRRCTPHVLIRDNRRVCFFIVDQSDQGLNMSDLLNSIKVIIPDPDPQFLPWRMLLDVISCLGKEYRTADIVLQVFPSSYLDKAGVRYPKKYCLWIAKTSYFDPYYDAIREMTRFSILKYFKSYIETRLGLRK</sequence>
<accession>A0A485M5Q5</accession>
<dbReference type="EMBL" id="CAADRM010000142">
    <property type="protein sequence ID" value="VFU17957.1"/>
    <property type="molecule type" value="Genomic_DNA"/>
</dbReference>
<gene>
    <name evidence="1" type="ORF">SCFA_750026</name>
</gene>
<evidence type="ECO:0000313" key="1">
    <source>
        <dbReference type="EMBL" id="VFU17957.1"/>
    </source>
</evidence>
<evidence type="ECO:0008006" key="2">
    <source>
        <dbReference type="Google" id="ProtNLM"/>
    </source>
</evidence>
<proteinExistence type="predicted"/>
<name>A0A485M5Q5_9ZZZZ</name>